<comment type="caution">
    <text evidence="2">The sequence shown here is derived from an EMBL/GenBank/DDBJ whole genome shotgun (WGS) entry which is preliminary data.</text>
</comment>
<evidence type="ECO:0000256" key="1">
    <source>
        <dbReference type="SAM" id="MobiDB-lite"/>
    </source>
</evidence>
<gene>
    <name evidence="2" type="ORF">HYALB_00001665</name>
</gene>
<dbReference type="AlphaFoldDB" id="A0A9N9LGH5"/>
<feature type="compositionally biased region" description="Basic and acidic residues" evidence="1">
    <location>
        <begin position="96"/>
        <end position="111"/>
    </location>
</feature>
<dbReference type="EMBL" id="CAJVRM010000041">
    <property type="protein sequence ID" value="CAG8972267.1"/>
    <property type="molecule type" value="Genomic_DNA"/>
</dbReference>
<sequence length="223" mass="25364">MQTKCDHLIIPNLRINSLSNTPMQFQADKSQAQDKMGNEISTELSNQIFTPPAKKQKTGSEGSQDSTSTVTIPSWHCCDGSKNKQKMAVLQQVADKTQEGKEKKLTNERPSWHNYDASEAVERIWPSMNKGKRKENGNGKGKEKEKEKEKDKGKGKEREVVNTKDMEDLDSGISPWDGYLIETLREMEEELESWLRDPGIVGWNGRKVGESSKMGEMRGRRYK</sequence>
<feature type="region of interest" description="Disordered" evidence="1">
    <location>
        <begin position="92"/>
        <end position="169"/>
    </location>
</feature>
<organism evidence="2 3">
    <name type="scientific">Hymenoscyphus albidus</name>
    <dbReference type="NCBI Taxonomy" id="595503"/>
    <lineage>
        <taxon>Eukaryota</taxon>
        <taxon>Fungi</taxon>
        <taxon>Dikarya</taxon>
        <taxon>Ascomycota</taxon>
        <taxon>Pezizomycotina</taxon>
        <taxon>Leotiomycetes</taxon>
        <taxon>Helotiales</taxon>
        <taxon>Helotiaceae</taxon>
        <taxon>Hymenoscyphus</taxon>
    </lineage>
</organism>
<proteinExistence type="predicted"/>
<feature type="region of interest" description="Disordered" evidence="1">
    <location>
        <begin position="45"/>
        <end position="72"/>
    </location>
</feature>
<protein>
    <submittedName>
        <fullName evidence="2">Uncharacterized protein</fullName>
    </submittedName>
</protein>
<feature type="compositionally biased region" description="Basic and acidic residues" evidence="1">
    <location>
        <begin position="134"/>
        <end position="166"/>
    </location>
</feature>
<feature type="compositionally biased region" description="Basic and acidic residues" evidence="1">
    <location>
        <begin position="207"/>
        <end position="223"/>
    </location>
</feature>
<evidence type="ECO:0000313" key="3">
    <source>
        <dbReference type="Proteomes" id="UP000701801"/>
    </source>
</evidence>
<dbReference type="Proteomes" id="UP000701801">
    <property type="component" value="Unassembled WGS sequence"/>
</dbReference>
<dbReference type="OrthoDB" id="10493087at2759"/>
<feature type="region of interest" description="Disordered" evidence="1">
    <location>
        <begin position="202"/>
        <end position="223"/>
    </location>
</feature>
<name>A0A9N9LGH5_9HELO</name>
<evidence type="ECO:0000313" key="2">
    <source>
        <dbReference type="EMBL" id="CAG8972267.1"/>
    </source>
</evidence>
<accession>A0A9N9LGH5</accession>
<keyword evidence="3" id="KW-1185">Reference proteome</keyword>
<feature type="compositionally biased region" description="Polar residues" evidence="1">
    <location>
        <begin position="59"/>
        <end position="72"/>
    </location>
</feature>
<reference evidence="2" key="1">
    <citation type="submission" date="2021-07" db="EMBL/GenBank/DDBJ databases">
        <authorList>
            <person name="Durling M."/>
        </authorList>
    </citation>
    <scope>NUCLEOTIDE SEQUENCE</scope>
</reference>